<dbReference type="Proteomes" id="UP001607303">
    <property type="component" value="Unassembled WGS sequence"/>
</dbReference>
<evidence type="ECO:0000313" key="2">
    <source>
        <dbReference type="Proteomes" id="UP001607303"/>
    </source>
</evidence>
<name>A0ABD2AVK1_VESMC</name>
<dbReference type="AlphaFoldDB" id="A0ABD2AVK1"/>
<comment type="caution">
    <text evidence="1">The sequence shown here is derived from an EMBL/GenBank/DDBJ whole genome shotgun (WGS) entry which is preliminary data.</text>
</comment>
<reference evidence="1 2" key="1">
    <citation type="journal article" date="2024" name="Ann. Entomol. Soc. Am.">
        <title>Genomic analyses of the southern and eastern yellowjacket wasps (Hymenoptera: Vespidae) reveal evolutionary signatures of social life.</title>
        <authorList>
            <person name="Catto M.A."/>
            <person name="Caine P.B."/>
            <person name="Orr S.E."/>
            <person name="Hunt B.G."/>
            <person name="Goodisman M.A.D."/>
        </authorList>
    </citation>
    <scope>NUCLEOTIDE SEQUENCE [LARGE SCALE GENOMIC DNA]</scope>
    <source>
        <strain evidence="1">232</strain>
        <tissue evidence="1">Head and thorax</tissue>
    </source>
</reference>
<dbReference type="EMBL" id="JAYRBN010000112">
    <property type="protein sequence ID" value="KAL2724646.1"/>
    <property type="molecule type" value="Genomic_DNA"/>
</dbReference>
<proteinExistence type="predicted"/>
<protein>
    <submittedName>
        <fullName evidence="1">Uncharacterized protein</fullName>
    </submittedName>
</protein>
<evidence type="ECO:0000313" key="1">
    <source>
        <dbReference type="EMBL" id="KAL2724646.1"/>
    </source>
</evidence>
<accession>A0ABD2AVK1</accession>
<gene>
    <name evidence="1" type="ORF">V1477_018507</name>
</gene>
<keyword evidence="2" id="KW-1185">Reference proteome</keyword>
<sequence length="126" mass="13897">MLSDVCLIDKQRHCALDMSKKRQSLVSSRGPATLNEGIYKPYPNTFDATEKGIILSWVSTNEIRLQSSKLGEPSIPLALSCATCDPHASNDAENKTRLTVSQGLQKHQRQSTCIIAIDSSEPSEFF</sequence>
<organism evidence="1 2">
    <name type="scientific">Vespula maculifrons</name>
    <name type="common">Eastern yellow jacket</name>
    <name type="synonym">Wasp</name>
    <dbReference type="NCBI Taxonomy" id="7453"/>
    <lineage>
        <taxon>Eukaryota</taxon>
        <taxon>Metazoa</taxon>
        <taxon>Ecdysozoa</taxon>
        <taxon>Arthropoda</taxon>
        <taxon>Hexapoda</taxon>
        <taxon>Insecta</taxon>
        <taxon>Pterygota</taxon>
        <taxon>Neoptera</taxon>
        <taxon>Endopterygota</taxon>
        <taxon>Hymenoptera</taxon>
        <taxon>Apocrita</taxon>
        <taxon>Aculeata</taxon>
        <taxon>Vespoidea</taxon>
        <taxon>Vespidae</taxon>
        <taxon>Vespinae</taxon>
        <taxon>Vespula</taxon>
    </lineage>
</organism>